<evidence type="ECO:0000313" key="2">
    <source>
        <dbReference type="Proteomes" id="UP000824469"/>
    </source>
</evidence>
<dbReference type="EMBL" id="JAHRHJ020000003">
    <property type="protein sequence ID" value="KAH9323191.1"/>
    <property type="molecule type" value="Genomic_DNA"/>
</dbReference>
<gene>
    <name evidence="1" type="ORF">KI387_017830</name>
</gene>
<accession>A0AA38GHK1</accession>
<dbReference type="Proteomes" id="UP000824469">
    <property type="component" value="Unassembled WGS sequence"/>
</dbReference>
<reference evidence="1 2" key="1">
    <citation type="journal article" date="2021" name="Nat. Plants">
        <title>The Taxus genome provides insights into paclitaxel biosynthesis.</title>
        <authorList>
            <person name="Xiong X."/>
            <person name="Gou J."/>
            <person name="Liao Q."/>
            <person name="Li Y."/>
            <person name="Zhou Q."/>
            <person name="Bi G."/>
            <person name="Li C."/>
            <person name="Du R."/>
            <person name="Wang X."/>
            <person name="Sun T."/>
            <person name="Guo L."/>
            <person name="Liang H."/>
            <person name="Lu P."/>
            <person name="Wu Y."/>
            <person name="Zhang Z."/>
            <person name="Ro D.K."/>
            <person name="Shang Y."/>
            <person name="Huang S."/>
            <person name="Yan J."/>
        </authorList>
    </citation>
    <scope>NUCLEOTIDE SEQUENCE [LARGE SCALE GENOMIC DNA]</scope>
    <source>
        <strain evidence="1">Ta-2019</strain>
    </source>
</reference>
<sequence>VRISSALISSVTGLKATGEDIKSDLADKYMILKTIQELGVPKGSARNGYRQIEELSICANYSTPCYKVE</sequence>
<dbReference type="AlphaFoldDB" id="A0AA38GHK1"/>
<name>A0AA38GHK1_TAXCH</name>
<evidence type="ECO:0000313" key="1">
    <source>
        <dbReference type="EMBL" id="KAH9323191.1"/>
    </source>
</evidence>
<comment type="caution">
    <text evidence="1">The sequence shown here is derived from an EMBL/GenBank/DDBJ whole genome shotgun (WGS) entry which is preliminary data.</text>
</comment>
<proteinExistence type="predicted"/>
<protein>
    <submittedName>
        <fullName evidence="1">Uncharacterized protein</fullName>
    </submittedName>
</protein>
<feature type="non-terminal residue" evidence="1">
    <location>
        <position position="1"/>
    </location>
</feature>
<organism evidence="1 2">
    <name type="scientific">Taxus chinensis</name>
    <name type="common">Chinese yew</name>
    <name type="synonym">Taxus wallichiana var. chinensis</name>
    <dbReference type="NCBI Taxonomy" id="29808"/>
    <lineage>
        <taxon>Eukaryota</taxon>
        <taxon>Viridiplantae</taxon>
        <taxon>Streptophyta</taxon>
        <taxon>Embryophyta</taxon>
        <taxon>Tracheophyta</taxon>
        <taxon>Spermatophyta</taxon>
        <taxon>Pinopsida</taxon>
        <taxon>Pinidae</taxon>
        <taxon>Conifers II</taxon>
        <taxon>Cupressales</taxon>
        <taxon>Taxaceae</taxon>
        <taxon>Taxus</taxon>
    </lineage>
</organism>
<keyword evidence="2" id="KW-1185">Reference proteome</keyword>